<dbReference type="GO" id="GO:0000272">
    <property type="term" value="P:polysaccharide catabolic process"/>
    <property type="evidence" value="ECO:0007669"/>
    <property type="project" value="InterPro"/>
</dbReference>
<dbReference type="InterPro" id="IPR013783">
    <property type="entry name" value="Ig-like_fold"/>
</dbReference>
<accession>A0A9E7THJ7</accession>
<dbReference type="GeneID" id="74306611"/>
<dbReference type="AlphaFoldDB" id="A0A9E7THJ7"/>
<name>A0A9E7THJ7_9EURY</name>
<dbReference type="Gene3D" id="2.60.40.10">
    <property type="entry name" value="Immunoglobulins"/>
    <property type="match status" value="2"/>
</dbReference>
<dbReference type="FunFam" id="2.60.40.10:FF:000270">
    <property type="entry name" value="Cell surface protein"/>
    <property type="match status" value="2"/>
</dbReference>
<dbReference type="Gene3D" id="1.10.1330.10">
    <property type="entry name" value="Dockerin domain"/>
    <property type="match status" value="1"/>
</dbReference>
<dbReference type="CDD" id="cd00146">
    <property type="entry name" value="PKD"/>
    <property type="match status" value="2"/>
</dbReference>
<feature type="domain" description="PKD" evidence="1">
    <location>
        <begin position="430"/>
        <end position="506"/>
    </location>
</feature>
<dbReference type="InterPro" id="IPR000601">
    <property type="entry name" value="PKD_dom"/>
</dbReference>
<dbReference type="KEGG" id="mend:L6E24_02910"/>
<keyword evidence="3" id="KW-1185">Reference proteome</keyword>
<dbReference type="PANTHER" id="PTHR42754">
    <property type="entry name" value="ENDOGLUCANASE"/>
    <property type="match status" value="1"/>
</dbReference>
<dbReference type="EMBL" id="CP096115">
    <property type="protein sequence ID" value="UUX93087.1"/>
    <property type="molecule type" value="Genomic_DNA"/>
</dbReference>
<proteinExistence type="predicted"/>
<dbReference type="RefSeq" id="WP_257743228.1">
    <property type="nucleotide sequence ID" value="NZ_CP096115.1"/>
</dbReference>
<feature type="domain" description="PKD" evidence="1">
    <location>
        <begin position="943"/>
        <end position="1026"/>
    </location>
</feature>
<dbReference type="SMART" id="SM00089">
    <property type="entry name" value="PKD"/>
    <property type="match status" value="2"/>
</dbReference>
<gene>
    <name evidence="2" type="ORF">L6E24_02910</name>
</gene>
<evidence type="ECO:0000259" key="1">
    <source>
        <dbReference type="PROSITE" id="PS50093"/>
    </source>
</evidence>
<protein>
    <submittedName>
        <fullName evidence="2">PKD domain-containing protein</fullName>
    </submittedName>
</protein>
<dbReference type="InterPro" id="IPR036439">
    <property type="entry name" value="Dockerin_dom_sf"/>
</dbReference>
<organism evidence="2 3">
    <name type="scientific">Methanoplanus endosymbiosus</name>
    <dbReference type="NCBI Taxonomy" id="33865"/>
    <lineage>
        <taxon>Archaea</taxon>
        <taxon>Methanobacteriati</taxon>
        <taxon>Methanobacteriota</taxon>
        <taxon>Stenosarchaea group</taxon>
        <taxon>Methanomicrobia</taxon>
        <taxon>Methanomicrobiales</taxon>
        <taxon>Methanomicrobiaceae</taxon>
        <taxon>Methanoplanus</taxon>
    </lineage>
</organism>
<evidence type="ECO:0000313" key="3">
    <source>
        <dbReference type="Proteomes" id="UP001060368"/>
    </source>
</evidence>
<sequence length="1217" mass="130995">MFLFVLPVSGEDIVRIDEAVTNITWQKCIGGSGIDRIGSVEKLSDGGIIIIGSTNSNDGDVSDNHGKYDVFVVKLTSSGEKEWVKCYGGSESDSGNDIMQSDDGNFIFIGYTYSNDSDVSGNHGGRDIWVVKIDSYGDIIWQKCIGGTQNDEGNSIASHFYGGYIFAGITESNDGDVSGNHGGNDVCAFSIGEYGDINWQKCYGGSNGDCGYDIYSDSYSTVIAGETGSDDGDVSGNHGNGDYWVISIGSYGDLIWQNCFGGSALDEGMSVCKGTGDSYMVAGTTSSTDGQVSGNNGNYDLWIVEIDSSGELVSENCYGGTGSDKAYDIIKHPGSGFIISGYTESNNIDVSGNHGRADYWAVRTDDDGKISWQRCFGGTDYEYYPSVIYTGNESYVLCGQSASNDGEVSGNHGGWYDLWAVEFKCDSVIPGAQFSSGLNVGKVPLTVNFTDESTGNPDSWLWNFGDGSASEEQNPVYTYTTAGTYNVTLTATNTDGSNTTSEENYVGVWGSDIPVPDWQNTFGGNKSDVCKDVKEASDGGYFLTGYSMSENGDVTVNKGEEDVWIVKTDVIGDLVWQKSFGGSREDAGEAVIPTSDGGCLVVGYTYSDDGDITGYHEHETYLTSDLLVIKMNKYGSVDWSGCYGGTDSDVGYDALEFYDDGYLIAGKTASDDGDVTGKIFTPAYGYDYDGWILKLDKYGYLKWNNCYGGTEEDSISGIRKINDAEYLAAGYSESDDHDLSENYGDKDFWIFRISNLGAITYSKSFGGTNDDYARSIIVLPDNEYVVCGVTGSDDNDVSGNHGLYDIWVVKGSLSSGIIWQKCLGGSLEEYGVSVEQAGDGGFLVAGRTMSHDGDIPVRYFNRQYDSDWYFGDIWFVKVDKDGELVWQRCMGGSKSDKDAGMLRKPDGTFVIAGMTVSNDIDVSGNHGSADFWLTSMDGPTYVPKAAFSVNATVGRLPLSVAFTDQSTGSPSSWEWDFGDGDSSADQNPVKVYDKEGLYTVSLTVSNSEGEDTLAKKDYIKVVNGSSDEPYVRMPETKIAAGNSGNIPVFVKNVNCAAGFGITVIFDETLFSAEDIQFNSAFDGASLTKNITEGQAVAVLVLKDAVTITSQYEILNITLTSLGSNGDNSGFDFVKAEYTDDSFGIYSMNTESGLIEIGVKGDFNGNDVVDIGDVSKVAYMSAGLLPYDPMADFNYNENIDVGDAAKIAWFFIGKVSEL</sequence>
<dbReference type="Pfam" id="PF18911">
    <property type="entry name" value="PKD_4"/>
    <property type="match status" value="2"/>
</dbReference>
<reference evidence="2" key="1">
    <citation type="submission" date="2022-04" db="EMBL/GenBank/DDBJ databases">
        <title>Complete genome of Methanoplanus endosymbiosus DSM 3599.</title>
        <authorList>
            <person name="Chen S.-C."/>
            <person name="You Y.-T."/>
            <person name="Zhou Y.-Z."/>
            <person name="Lai M.-C."/>
        </authorList>
    </citation>
    <scope>NUCLEOTIDE SEQUENCE</scope>
    <source>
        <strain evidence="2">DSM 3599</strain>
    </source>
</reference>
<dbReference type="InterPro" id="IPR035986">
    <property type="entry name" value="PKD_dom_sf"/>
</dbReference>
<dbReference type="Proteomes" id="UP001060368">
    <property type="component" value="Chromosome"/>
</dbReference>
<dbReference type="SUPFAM" id="SSF49299">
    <property type="entry name" value="PKD domain"/>
    <property type="match status" value="2"/>
</dbReference>
<dbReference type="PANTHER" id="PTHR42754:SF1">
    <property type="entry name" value="LIPOPROTEIN"/>
    <property type="match status" value="1"/>
</dbReference>
<dbReference type="PROSITE" id="PS50093">
    <property type="entry name" value="PKD"/>
    <property type="match status" value="2"/>
</dbReference>
<dbReference type="InterPro" id="IPR022409">
    <property type="entry name" value="PKD/Chitinase_dom"/>
</dbReference>
<evidence type="ECO:0000313" key="2">
    <source>
        <dbReference type="EMBL" id="UUX93087.1"/>
    </source>
</evidence>